<keyword evidence="4" id="KW-1185">Reference proteome</keyword>
<dbReference type="GeneID" id="136802577"/>
<dbReference type="SMART" id="SM00360">
    <property type="entry name" value="RRM"/>
    <property type="match status" value="1"/>
</dbReference>
<accession>A0A7M6DN75</accession>
<feature type="compositionally biased region" description="Polar residues" evidence="1">
    <location>
        <begin position="728"/>
        <end position="739"/>
    </location>
</feature>
<evidence type="ECO:0000313" key="4">
    <source>
        <dbReference type="Proteomes" id="UP000594262"/>
    </source>
</evidence>
<dbReference type="RefSeq" id="XP_066915424.1">
    <property type="nucleotide sequence ID" value="XM_067059323.1"/>
</dbReference>
<dbReference type="SUPFAM" id="SSF54928">
    <property type="entry name" value="RNA-binding domain, RBD"/>
    <property type="match status" value="1"/>
</dbReference>
<sequence length="854" mass="97709">MGESKEDSDNMDEYHFKRRILRIKNVPMSFANVLASKLIHLKATQLRHKDEQLLIEVVGNSTLTDDSILRTLNIMNHYKQRNETYRKDEIDIKSPVVLFTNLPSDTDEDMMQMAVQKFGITLNTFTFIKWKSVTFSRYGYVHYAEFESAENCIKHYHTNQLNCSRLYCCSLPICITSLEVLKKCTRFVQVDDISRITKKKTKNILKNACPHIDEEIERYISKRWEITEDQKSCSLMIQWPTSAHALTCFNQFENYKNNHKDISLTVPQDVDLQEDFDFCLALPQPKIIQYFVKELEHRMINIDEEKTHCNIILPMASNNSRQPYPQQIPQISPIYTLPSNHGIIRPQPASRPLLRGPFYCTVNPAQEPTPIYVQHPEPAITQTMMMARQQHLQHLHQQQQAQKMSQGLLGSPLTRHAFPGQPQFRQLPPGLVHHRPPVSGQALPRQQSPGQTRPKPPLLGSNHIPVTGQMHPNHFNLVRLSNFQQQGHPGPINQPLAGQRPPNSGQAGPIPHQHHVSAKFWTHNNHQHGPNNHQPTQAQSPTSPIRQLVRQHHQQANAATKASPEKSLPPRSQLIDDESPVSPNRPIDNMISKMYQNANAIMTGTPPDVQSTASDGWGSGKSSKRYSVMKKSATKATMNLKIDSADGKEPLEIPQYKLATNGLRQSGSPNISQEDNKCPPKRLQDERSNPSQNMRVKTNQQFVNIYPGHSRRLPTQGKHQTEGILPSPKSQLPQQGIKQSSEANHNVIWTFGQQQYDKPLFQYCPVPKMRSLDQQMEPERDEEGSRFLTHIMTEHRRVEKEKIDCGGVDSDEKQDQTGQQIKEERNNSEKRQIVSSETPFKWSNATKQMFGRLF</sequence>
<feature type="domain" description="RRM" evidence="2">
    <location>
        <begin position="96"/>
        <end position="169"/>
    </location>
</feature>
<dbReference type="InterPro" id="IPR000504">
    <property type="entry name" value="RRM_dom"/>
</dbReference>
<feature type="compositionally biased region" description="Polar residues" evidence="1">
    <location>
        <begin position="662"/>
        <end position="673"/>
    </location>
</feature>
<organism evidence="3 4">
    <name type="scientific">Clytia hemisphaerica</name>
    <dbReference type="NCBI Taxonomy" id="252671"/>
    <lineage>
        <taxon>Eukaryota</taxon>
        <taxon>Metazoa</taxon>
        <taxon>Cnidaria</taxon>
        <taxon>Hydrozoa</taxon>
        <taxon>Hydroidolina</taxon>
        <taxon>Leptothecata</taxon>
        <taxon>Obeliida</taxon>
        <taxon>Clytiidae</taxon>
        <taxon>Clytia</taxon>
    </lineage>
</organism>
<feature type="region of interest" description="Disordered" evidence="1">
    <location>
        <begin position="661"/>
        <end position="696"/>
    </location>
</feature>
<dbReference type="Proteomes" id="UP000594262">
    <property type="component" value="Unplaced"/>
</dbReference>
<dbReference type="AlphaFoldDB" id="A0A7M6DN75"/>
<protein>
    <recommendedName>
        <fullName evidence="2">RRM domain-containing protein</fullName>
    </recommendedName>
</protein>
<feature type="region of interest" description="Disordered" evidence="1">
    <location>
        <begin position="410"/>
        <end position="470"/>
    </location>
</feature>
<dbReference type="InterPro" id="IPR012677">
    <property type="entry name" value="Nucleotide-bd_a/b_plait_sf"/>
</dbReference>
<feature type="compositionally biased region" description="Polar residues" evidence="1">
    <location>
        <begin position="603"/>
        <end position="614"/>
    </location>
</feature>
<feature type="compositionally biased region" description="Basic and acidic residues" evidence="1">
    <location>
        <begin position="674"/>
        <end position="688"/>
    </location>
</feature>
<feature type="compositionally biased region" description="Basic and acidic residues" evidence="1">
    <location>
        <begin position="799"/>
        <end position="832"/>
    </location>
</feature>
<evidence type="ECO:0000256" key="1">
    <source>
        <dbReference type="SAM" id="MobiDB-lite"/>
    </source>
</evidence>
<feature type="region of interest" description="Disordered" evidence="1">
    <location>
        <begin position="484"/>
        <end position="588"/>
    </location>
</feature>
<feature type="compositionally biased region" description="Low complexity" evidence="1">
    <location>
        <begin position="523"/>
        <end position="535"/>
    </location>
</feature>
<evidence type="ECO:0000259" key="2">
    <source>
        <dbReference type="SMART" id="SM00360"/>
    </source>
</evidence>
<dbReference type="Gene3D" id="3.30.70.330">
    <property type="match status" value="1"/>
</dbReference>
<feature type="region of interest" description="Disordered" evidence="1">
    <location>
        <begin position="603"/>
        <end position="624"/>
    </location>
</feature>
<feature type="region of interest" description="Disordered" evidence="1">
    <location>
        <begin position="713"/>
        <end position="739"/>
    </location>
</feature>
<dbReference type="CDD" id="cd00590">
    <property type="entry name" value="RRM_SF"/>
    <property type="match status" value="1"/>
</dbReference>
<name>A0A7M6DN75_9CNID</name>
<feature type="region of interest" description="Disordered" evidence="1">
    <location>
        <begin position="799"/>
        <end position="838"/>
    </location>
</feature>
<feature type="compositionally biased region" description="Polar residues" evidence="1">
    <location>
        <begin position="536"/>
        <end position="545"/>
    </location>
</feature>
<dbReference type="InterPro" id="IPR035979">
    <property type="entry name" value="RBD_domain_sf"/>
</dbReference>
<proteinExistence type="predicted"/>
<dbReference type="OrthoDB" id="639027at2759"/>
<dbReference type="EnsemblMetazoa" id="CLYHEMT017499.1">
    <property type="protein sequence ID" value="CLYHEMP017499.1"/>
    <property type="gene ID" value="CLYHEMG017499"/>
</dbReference>
<dbReference type="GO" id="GO:0003723">
    <property type="term" value="F:RNA binding"/>
    <property type="evidence" value="ECO:0007669"/>
    <property type="project" value="InterPro"/>
</dbReference>
<evidence type="ECO:0000313" key="3">
    <source>
        <dbReference type="EnsemblMetazoa" id="CLYHEMP017499.1"/>
    </source>
</evidence>
<reference evidence="3" key="1">
    <citation type="submission" date="2021-01" db="UniProtKB">
        <authorList>
            <consortium name="EnsemblMetazoa"/>
        </authorList>
    </citation>
    <scope>IDENTIFICATION</scope>
</reference>
<dbReference type="Pfam" id="PF00076">
    <property type="entry name" value="RRM_1"/>
    <property type="match status" value="1"/>
</dbReference>